<evidence type="ECO:0000313" key="2">
    <source>
        <dbReference type="EMBL" id="WDH85439.1"/>
    </source>
</evidence>
<keyword evidence="2" id="KW-0614">Plasmid</keyword>
<accession>A0AAX3N9Q7</accession>
<dbReference type="RefSeq" id="WP_249436058.1">
    <property type="nucleotide sequence ID" value="NZ_CP118102.1"/>
</dbReference>
<dbReference type="InterPro" id="IPR041047">
    <property type="entry name" value="LPD1"/>
</dbReference>
<evidence type="ECO:0000313" key="3">
    <source>
        <dbReference type="Proteomes" id="UP001220962"/>
    </source>
</evidence>
<geneLocation type="plasmid" evidence="2 3">
    <name>unnamed1</name>
</geneLocation>
<sequence length="580" mass="66150">MSQQSVMSLFDYFMFEQDYQVVDQHEIFFNPPAAVVASSSSGNSKQFAYDCGEELRGARKHLASGLVKFSSEWQTAMEVDPSQAYDLVCKDGLIGSLNAENLQEEGYTSEAALVVKLIWDRVSQRPADDSVQRRYFIQAVNELRSLFRDAKTVDSVKSAVSELRINVRNAHYSQSEYQVKKNPELLSYSHWLSLGDRFKSLFVTKSRAVAGYRKIYKRAFESEEGQDWNWAKKRRNQSNRRQSNKAYWERKVPDEVIRLSEKASGVTKPEDFITQYGFRGIQFGNWVDDAAGRYHVLCSGNAWADLASILKLPPKAISFYGALGLAFGARGSGKAAAHFEVSTNVMNLTKHRGGGSQCHEWAHALDQNLYSYSHQFSNGKRALLSGSEAGPHLPAELKEAFADLMKVIKEGNGKRLVKVPDPLPLPQSRYYDRIKGALALNNYDISTALQSLIGRYRIKNNQWMDIAILYCNLLKEAGKEVPKSFYIPSDESLFYSDAKNMGAYWRRDHELFARAFESWIEDELSAAGMTNSYLVYGTQFGSPYPYGEERQFINASFRKWWEIMLQLELFTNERFWQNAN</sequence>
<dbReference type="Proteomes" id="UP001220962">
    <property type="component" value="Plasmid unnamed1"/>
</dbReference>
<dbReference type="Pfam" id="PF18796">
    <property type="entry name" value="LPD1"/>
    <property type="match status" value="1"/>
</dbReference>
<dbReference type="AlphaFoldDB" id="A0AAX3N9Q7"/>
<feature type="domain" description="Large polyvalent protein-associated" evidence="1">
    <location>
        <begin position="497"/>
        <end position="562"/>
    </location>
</feature>
<reference evidence="2" key="1">
    <citation type="submission" date="2023-02" db="EMBL/GenBank/DDBJ databases">
        <title>Pathogen: clinical or host-associated sample.</title>
        <authorList>
            <person name="Hergert J."/>
            <person name="Casey R."/>
            <person name="Wagner J."/>
            <person name="Young E.L."/>
            <person name="Oakeson K.F."/>
        </authorList>
    </citation>
    <scope>NUCLEOTIDE SEQUENCE</scope>
    <source>
        <strain evidence="2">2022CK-00830</strain>
        <plasmid evidence="2">unnamed1</plasmid>
    </source>
</reference>
<organism evidence="2 3">
    <name type="scientific">Paenibacillus urinalis</name>
    <dbReference type="NCBI Taxonomy" id="521520"/>
    <lineage>
        <taxon>Bacteria</taxon>
        <taxon>Bacillati</taxon>
        <taxon>Bacillota</taxon>
        <taxon>Bacilli</taxon>
        <taxon>Bacillales</taxon>
        <taxon>Paenibacillaceae</taxon>
        <taxon>Paenibacillus</taxon>
    </lineage>
</organism>
<evidence type="ECO:0000259" key="1">
    <source>
        <dbReference type="Pfam" id="PF18796"/>
    </source>
</evidence>
<proteinExistence type="predicted"/>
<gene>
    <name evidence="2" type="ORF">PUW23_25725</name>
</gene>
<dbReference type="EMBL" id="CP118102">
    <property type="protein sequence ID" value="WDH85439.1"/>
    <property type="molecule type" value="Genomic_DNA"/>
</dbReference>
<name>A0AAX3N9Q7_9BACL</name>
<protein>
    <recommendedName>
        <fullName evidence="1">Large polyvalent protein-associated domain-containing protein</fullName>
    </recommendedName>
</protein>